<evidence type="ECO:0000256" key="1">
    <source>
        <dbReference type="SAM" id="MobiDB-lite"/>
    </source>
</evidence>
<dbReference type="STRING" id="1238182.C882_2232"/>
<feature type="transmembrane region" description="Helical" evidence="2">
    <location>
        <begin position="14"/>
        <end position="35"/>
    </location>
</feature>
<dbReference type="EMBL" id="ANHY01000026">
    <property type="protein sequence ID" value="EKV26605.1"/>
    <property type="molecule type" value="Genomic_DNA"/>
</dbReference>
<gene>
    <name evidence="3" type="ORF">C882_2232</name>
</gene>
<feature type="transmembrane region" description="Helical" evidence="2">
    <location>
        <begin position="42"/>
        <end position="61"/>
    </location>
</feature>
<dbReference type="RefSeq" id="WP_009542627.1">
    <property type="nucleotide sequence ID" value="NZ_ANHY01000026.1"/>
</dbReference>
<evidence type="ECO:0000313" key="3">
    <source>
        <dbReference type="EMBL" id="EKV26605.1"/>
    </source>
</evidence>
<keyword evidence="4" id="KW-1185">Reference proteome</keyword>
<organism evidence="3 4">
    <name type="scientific">Caenispirillum salinarum AK4</name>
    <dbReference type="NCBI Taxonomy" id="1238182"/>
    <lineage>
        <taxon>Bacteria</taxon>
        <taxon>Pseudomonadati</taxon>
        <taxon>Pseudomonadota</taxon>
        <taxon>Alphaproteobacteria</taxon>
        <taxon>Rhodospirillales</taxon>
        <taxon>Novispirillaceae</taxon>
        <taxon>Caenispirillum</taxon>
    </lineage>
</organism>
<dbReference type="eggNOG" id="COG5426">
    <property type="taxonomic scope" value="Bacteria"/>
</dbReference>
<protein>
    <submittedName>
        <fullName evidence="3">Threonine dehydrogenase</fullName>
    </submittedName>
</protein>
<accession>K9GKS3</accession>
<dbReference type="PANTHER" id="PTHR37947:SF1">
    <property type="entry name" value="BLL2462 PROTEIN"/>
    <property type="match status" value="1"/>
</dbReference>
<dbReference type="OrthoDB" id="9769144at2"/>
<dbReference type="PANTHER" id="PTHR37947">
    <property type="entry name" value="BLL2462 PROTEIN"/>
    <property type="match status" value="1"/>
</dbReference>
<reference evidence="3 4" key="1">
    <citation type="journal article" date="2013" name="Genome Announc.">
        <title>Draft Genome Sequence of an Alphaproteobacterium, Caenispirillum salinarum AK4(T), Isolated from a Solar Saltern.</title>
        <authorList>
            <person name="Khatri I."/>
            <person name="Singh A."/>
            <person name="Korpole S."/>
            <person name="Pinnaka A.K."/>
            <person name="Subramanian S."/>
        </authorList>
    </citation>
    <scope>NUCLEOTIDE SEQUENCE [LARGE SCALE GENOMIC DNA]</scope>
    <source>
        <strain evidence="3 4">AK4</strain>
    </source>
</reference>
<sequence length="687" mass="73971">MIEAVTDLVFAPVIPWPALIALAVVALLLFGWGLFRRARGTLVRAIPVAALLIAVANPQVVQEDRRPLEDVAVIVVDESLSQRVGERQSQTALAVEKLTEQLSADDSLDVRVERVTSTLDSGTRLFEVLERAVSDVPRGRVAGAVLVTDGQVHDAPEDPAEGGPGYPVHALLTGEPDQGDRRLLVQSAPDFGLVGKPVSLTVRVEDESLADGTRVPLTITVNDGETRTMQVPVGSAVRVPVDISHAGQTVVALETPGGEEDLSPLNNQAALAINGVRDRLRVLLISGKPHMGERAWRNLLKSDPNVDLVHFTILRPPSKDDLTPLRELALIAFPIQELFEERLYDFDLIVFDRYMRSGLVPNPYMANVANYVRQGGALLLAVGPEFAQPFSLYDSPLADILPAAPSGEVLPEAFRPRVAGVGLRHPVTDAIVPEAGAPPLGPWIRHIQARPKPDATSVMTGAEREPLLLLDRVDEGRVALLLSDTLWLWEKGWRGGGPQAELVRRLAHWLMKEPDLEEEALRAEVSGGQLQIERRSLDPAPETVTVTTPSGREETVPLSEAPGGRSTATLPVDEPGVYRIGDGEMQAIAAAGAANPLETSAVVATDAKLRPVVEASGGGLWWLAEDGLPEIRRVSPDAAMAGSGWMGMRANGDYVVAGVRQIPLLPLWAAILLILGGVVLAWWREGR</sequence>
<evidence type="ECO:0000313" key="4">
    <source>
        <dbReference type="Proteomes" id="UP000009881"/>
    </source>
</evidence>
<keyword evidence="2" id="KW-1133">Transmembrane helix</keyword>
<name>K9GKS3_9PROT</name>
<keyword evidence="2" id="KW-0472">Membrane</keyword>
<keyword evidence="2" id="KW-0812">Transmembrane</keyword>
<feature type="region of interest" description="Disordered" evidence="1">
    <location>
        <begin position="540"/>
        <end position="572"/>
    </location>
</feature>
<dbReference type="Proteomes" id="UP000009881">
    <property type="component" value="Unassembled WGS sequence"/>
</dbReference>
<dbReference type="SUPFAM" id="SSF52317">
    <property type="entry name" value="Class I glutamine amidotransferase-like"/>
    <property type="match status" value="1"/>
</dbReference>
<evidence type="ECO:0000256" key="2">
    <source>
        <dbReference type="SAM" id="Phobius"/>
    </source>
</evidence>
<dbReference type="Gene3D" id="3.40.50.880">
    <property type="match status" value="1"/>
</dbReference>
<dbReference type="AlphaFoldDB" id="K9GKS3"/>
<dbReference type="InterPro" id="IPR029062">
    <property type="entry name" value="Class_I_gatase-like"/>
</dbReference>
<dbReference type="PATRIC" id="fig|1238182.3.peg.4186"/>
<proteinExistence type="predicted"/>
<comment type="caution">
    <text evidence="3">The sequence shown here is derived from an EMBL/GenBank/DDBJ whole genome shotgun (WGS) entry which is preliminary data.</text>
</comment>
<feature type="transmembrane region" description="Helical" evidence="2">
    <location>
        <begin position="665"/>
        <end position="683"/>
    </location>
</feature>